<evidence type="ECO:0000313" key="2">
    <source>
        <dbReference type="Proteomes" id="UP000789405"/>
    </source>
</evidence>
<dbReference type="EMBL" id="CAJVPY010022467">
    <property type="protein sequence ID" value="CAG8782916.1"/>
    <property type="molecule type" value="Genomic_DNA"/>
</dbReference>
<organism evidence="1 2">
    <name type="scientific">Dentiscutata erythropus</name>
    <dbReference type="NCBI Taxonomy" id="1348616"/>
    <lineage>
        <taxon>Eukaryota</taxon>
        <taxon>Fungi</taxon>
        <taxon>Fungi incertae sedis</taxon>
        <taxon>Mucoromycota</taxon>
        <taxon>Glomeromycotina</taxon>
        <taxon>Glomeromycetes</taxon>
        <taxon>Diversisporales</taxon>
        <taxon>Gigasporaceae</taxon>
        <taxon>Dentiscutata</taxon>
    </lineage>
</organism>
<dbReference type="InterPro" id="IPR036691">
    <property type="entry name" value="Endo/exonu/phosph_ase_sf"/>
</dbReference>
<dbReference type="AlphaFoldDB" id="A0A9N9P444"/>
<feature type="non-terminal residue" evidence="1">
    <location>
        <position position="257"/>
    </location>
</feature>
<accession>A0A9N9P444</accession>
<reference evidence="1" key="1">
    <citation type="submission" date="2021-06" db="EMBL/GenBank/DDBJ databases">
        <authorList>
            <person name="Kallberg Y."/>
            <person name="Tangrot J."/>
            <person name="Rosling A."/>
        </authorList>
    </citation>
    <scope>NUCLEOTIDE SEQUENCE</scope>
    <source>
        <strain evidence="1">MA453B</strain>
    </source>
</reference>
<name>A0A9N9P444_9GLOM</name>
<comment type="caution">
    <text evidence="1">The sequence shown here is derived from an EMBL/GenBank/DDBJ whole genome shotgun (WGS) entry which is preliminary data.</text>
</comment>
<proteinExistence type="predicted"/>
<protein>
    <submittedName>
        <fullName evidence="1">19831_t:CDS:1</fullName>
    </submittedName>
</protein>
<keyword evidence="2" id="KW-1185">Reference proteome</keyword>
<evidence type="ECO:0000313" key="1">
    <source>
        <dbReference type="EMBL" id="CAG8782916.1"/>
    </source>
</evidence>
<dbReference type="Proteomes" id="UP000789405">
    <property type="component" value="Unassembled WGS sequence"/>
</dbReference>
<gene>
    <name evidence="1" type="ORF">DERYTH_LOCUS19866</name>
</gene>
<dbReference type="SUPFAM" id="SSF56219">
    <property type="entry name" value="DNase I-like"/>
    <property type="match status" value="1"/>
</dbReference>
<dbReference type="Gene3D" id="3.60.10.10">
    <property type="entry name" value="Endonuclease/exonuclease/phosphatase"/>
    <property type="match status" value="1"/>
</dbReference>
<sequence length="257" mass="29640">IIPPYQFPAYYNSFIKSITSSDSTSTSSSFNTSYNNSQTQPNNSSFNNNAISTFQTIKICTLNTNSLSTNSKQLLIYNYIIENNIDIFGLSETHLTEKEKGVEIYIHTNLSKYIGYIQEYQGHIICLDLFLSNNPLRDFNATPNPKLDHSLAKRTQTPESQLIKFLTPHMHDTFRLFHPNSIKFTFNIIEDATIELDHNIILLEFSILLTISSSYIQPLRKVPLWKQLSSKQIQKYQTHIDQNLTKICLHIPQIQNQ</sequence>
<feature type="non-terminal residue" evidence="1">
    <location>
        <position position="1"/>
    </location>
</feature>